<proteinExistence type="predicted"/>
<feature type="signal peptide" evidence="1">
    <location>
        <begin position="1"/>
        <end position="16"/>
    </location>
</feature>
<organism evidence="2 3">
    <name type="scientific">Vespula pensylvanica</name>
    <name type="common">Western yellow jacket</name>
    <name type="synonym">Wasp</name>
    <dbReference type="NCBI Taxonomy" id="30213"/>
    <lineage>
        <taxon>Eukaryota</taxon>
        <taxon>Metazoa</taxon>
        <taxon>Ecdysozoa</taxon>
        <taxon>Arthropoda</taxon>
        <taxon>Hexapoda</taxon>
        <taxon>Insecta</taxon>
        <taxon>Pterygota</taxon>
        <taxon>Neoptera</taxon>
        <taxon>Endopterygota</taxon>
        <taxon>Hymenoptera</taxon>
        <taxon>Apocrita</taxon>
        <taxon>Aculeata</taxon>
        <taxon>Vespoidea</taxon>
        <taxon>Vespidae</taxon>
        <taxon>Vespinae</taxon>
        <taxon>Vespula</taxon>
    </lineage>
</organism>
<keyword evidence="3" id="KW-1185">Reference proteome</keyword>
<dbReference type="AlphaFoldDB" id="A0A834PH36"/>
<accession>A0A834PH36</accession>
<dbReference type="EMBL" id="JACSDY010000001">
    <property type="protein sequence ID" value="KAF7439553.1"/>
    <property type="molecule type" value="Genomic_DNA"/>
</dbReference>
<protein>
    <submittedName>
        <fullName evidence="2">Uncharacterized protein</fullName>
    </submittedName>
</protein>
<gene>
    <name evidence="2" type="ORF">H0235_001944</name>
</gene>
<evidence type="ECO:0000256" key="1">
    <source>
        <dbReference type="SAM" id="SignalP"/>
    </source>
</evidence>
<evidence type="ECO:0000313" key="3">
    <source>
        <dbReference type="Proteomes" id="UP000600918"/>
    </source>
</evidence>
<comment type="caution">
    <text evidence="2">The sequence shown here is derived from an EMBL/GenBank/DDBJ whole genome shotgun (WGS) entry which is preliminary data.</text>
</comment>
<name>A0A834PH36_VESPE</name>
<keyword evidence="1" id="KW-0732">Signal</keyword>
<feature type="chain" id="PRO_5033054007" evidence="1">
    <location>
        <begin position="17"/>
        <end position="115"/>
    </location>
</feature>
<dbReference type="Proteomes" id="UP000600918">
    <property type="component" value="Unassembled WGS sequence"/>
</dbReference>
<evidence type="ECO:0000313" key="2">
    <source>
        <dbReference type="EMBL" id="KAF7439553.1"/>
    </source>
</evidence>
<reference evidence="2" key="1">
    <citation type="journal article" date="2020" name="G3 (Bethesda)">
        <title>High-Quality Assemblies for Three Invasive Social Wasps from the &lt;i&gt;Vespula&lt;/i&gt; Genus.</title>
        <authorList>
            <person name="Harrop T.W.R."/>
            <person name="Guhlin J."/>
            <person name="McLaughlin G.M."/>
            <person name="Permina E."/>
            <person name="Stockwell P."/>
            <person name="Gilligan J."/>
            <person name="Le Lec M.F."/>
            <person name="Gruber M.A.M."/>
            <person name="Quinn O."/>
            <person name="Lovegrove M."/>
            <person name="Duncan E.J."/>
            <person name="Remnant E.J."/>
            <person name="Van Eeckhoven J."/>
            <person name="Graham B."/>
            <person name="Knapp R.A."/>
            <person name="Langford K.W."/>
            <person name="Kronenberg Z."/>
            <person name="Press M.O."/>
            <person name="Eacker S.M."/>
            <person name="Wilson-Rankin E.E."/>
            <person name="Purcell J."/>
            <person name="Lester P.J."/>
            <person name="Dearden P.K."/>
        </authorList>
    </citation>
    <scope>NUCLEOTIDE SEQUENCE</scope>
    <source>
        <strain evidence="2">Volc-1</strain>
    </source>
</reference>
<sequence>MLIFCVILITLRLVNPIELTLYYYRKVNNEIYNRHKRFVPFYGDNALAARTVRKLLGNFRNFNLEDREYSKRTSNTVHDQTKTLIERITGTKVLEISEILNLSKATVHEHLAMLN</sequence>